<organism evidence="2 3">
    <name type="scientific">Cordyceps militaris</name>
    <name type="common">Caterpillar fungus</name>
    <name type="synonym">Clavaria militaris</name>
    <dbReference type="NCBI Taxonomy" id="73501"/>
    <lineage>
        <taxon>Eukaryota</taxon>
        <taxon>Fungi</taxon>
        <taxon>Dikarya</taxon>
        <taxon>Ascomycota</taxon>
        <taxon>Pezizomycotina</taxon>
        <taxon>Sordariomycetes</taxon>
        <taxon>Hypocreomycetidae</taxon>
        <taxon>Hypocreales</taxon>
        <taxon>Cordycipitaceae</taxon>
        <taxon>Cordyceps</taxon>
    </lineage>
</organism>
<dbReference type="VEuPathDB" id="FungiDB:A9K55_008639"/>
<dbReference type="OrthoDB" id="5324651at2759"/>
<dbReference type="AlphaFoldDB" id="A0A2H4SGM1"/>
<dbReference type="Proteomes" id="UP000323067">
    <property type="component" value="Chromosome vii"/>
</dbReference>
<proteinExistence type="predicted"/>
<reference evidence="2 3" key="1">
    <citation type="journal article" date="2017" name="BMC Genomics">
        <title>Chromosome level assembly and secondary metabolite potential of the parasitic fungus Cordyceps militaris.</title>
        <authorList>
            <person name="Kramer G.J."/>
            <person name="Nodwell J.R."/>
        </authorList>
    </citation>
    <scope>NUCLEOTIDE SEQUENCE [LARGE SCALE GENOMIC DNA]</scope>
    <source>
        <strain evidence="2 3">ATCC 34164</strain>
    </source>
</reference>
<dbReference type="VEuPathDB" id="FungiDB:CCM_00829"/>
<dbReference type="EMBL" id="CP023324">
    <property type="protein sequence ID" value="ATY62251.1"/>
    <property type="molecule type" value="Genomic_DNA"/>
</dbReference>
<feature type="coiled-coil region" evidence="1">
    <location>
        <begin position="266"/>
        <end position="325"/>
    </location>
</feature>
<evidence type="ECO:0000313" key="2">
    <source>
        <dbReference type="EMBL" id="ATY62251.1"/>
    </source>
</evidence>
<gene>
    <name evidence="2" type="ORF">A9K55_008639</name>
</gene>
<evidence type="ECO:0000313" key="3">
    <source>
        <dbReference type="Proteomes" id="UP000323067"/>
    </source>
</evidence>
<keyword evidence="1" id="KW-0175">Coiled coil</keyword>
<protein>
    <submittedName>
        <fullName evidence="2">Ubiquinol-cytochrome-c reductase cytochrome c1</fullName>
    </submittedName>
</protein>
<sequence length="344" mass="38556">MPRSDASSASRWNSELRAMVSAALRDLGYFSKHEHDYVSNSKLKRRVELLWQSNQHIESVRILSCGEYQPFVVTREAMAQISAQQHRAITTPSAAARVPTPPSSSECPEQIENDTYHKFLELPSIEELLLDDAEPAQSDPKLPIQVPFIVQYHVCLAVQSTMEAVCFAYIQKHLPNALKERRWDCPESATLPNWLNTLSRYPDDLRLPAGLVSGDASTRATLALHEAALVRRHMPYESLREGIRAALAVVQALGGPDALPAARAYVQNLCNVARQLREQMRELEAVAASHRERLHGAMAEIQAKRAALDKDEAEARKNARKAMAEYEAKWDAEYKAAFAAQETF</sequence>
<accession>A0A2H4SGM1</accession>
<name>A0A2H4SGM1_CORMI</name>
<evidence type="ECO:0000256" key="1">
    <source>
        <dbReference type="SAM" id="Coils"/>
    </source>
</evidence>